<evidence type="ECO:0000313" key="1">
    <source>
        <dbReference type="EMBL" id="GAA4057660.1"/>
    </source>
</evidence>
<dbReference type="Pfam" id="PF13743">
    <property type="entry name" value="Thioredoxin_5"/>
    <property type="match status" value="1"/>
</dbReference>
<keyword evidence="1" id="KW-0645">Protease</keyword>
<dbReference type="PANTHER" id="PTHR13887:SF47">
    <property type="entry name" value="CLPXP ADAPTER PROTEIN SPXH"/>
    <property type="match status" value="1"/>
</dbReference>
<reference evidence="2" key="1">
    <citation type="journal article" date="2019" name="Int. J. Syst. Evol. Microbiol.">
        <title>The Global Catalogue of Microorganisms (GCM) 10K type strain sequencing project: providing services to taxonomists for standard genome sequencing and annotation.</title>
        <authorList>
            <consortium name="The Broad Institute Genomics Platform"/>
            <consortium name="The Broad Institute Genome Sequencing Center for Infectious Disease"/>
            <person name="Wu L."/>
            <person name="Ma J."/>
        </authorList>
    </citation>
    <scope>NUCLEOTIDE SEQUENCE [LARGE SCALE GENOMIC DNA]</scope>
    <source>
        <strain evidence="2">JCM 17250</strain>
    </source>
</reference>
<evidence type="ECO:0000313" key="2">
    <source>
        <dbReference type="Proteomes" id="UP001501734"/>
    </source>
</evidence>
<dbReference type="CDD" id="cd03025">
    <property type="entry name" value="DsbA_FrnE_like"/>
    <property type="match status" value="1"/>
</dbReference>
<dbReference type="RefSeq" id="WP_344909413.1">
    <property type="nucleotide sequence ID" value="NZ_BAABDL010000005.1"/>
</dbReference>
<sequence>MSFKQTEPYIELNTRTKKVQCSYFDLLKKPIEIYLFIDPICPTSWTINPYIKKLQLEYGRFFTIRPILCSKMLRVNQRIVEDPILIEEVITRMNRHPEKCFDPKEYHKNPIKYPADIFFAIKAAELQGINAGRRYLQKIQEYLLLNQDDISVDEVLIDIAKEVKLDVEEFKRDLHSNSAKKALRCDLKVSREMEIDQAPSIVFFSESEEDEGLKIAGSYSYDIYVRVLSTLLQTAVKPFDKPDLEDFMSYYHFSSSEEIAIIYDLPVKKAEQEMKKLQLKQIVKKVCISGQSYWHYLKQ</sequence>
<dbReference type="GO" id="GO:0006508">
    <property type="term" value="P:proteolysis"/>
    <property type="evidence" value="ECO:0007669"/>
    <property type="project" value="UniProtKB-KW"/>
</dbReference>
<comment type="caution">
    <text evidence="1">The sequence shown here is derived from an EMBL/GenBank/DDBJ whole genome shotgun (WGS) entry which is preliminary data.</text>
</comment>
<protein>
    <submittedName>
        <fullName evidence="1">Protease adaptor protein SpxH</fullName>
    </submittedName>
</protein>
<dbReference type="PANTHER" id="PTHR13887">
    <property type="entry name" value="GLUTATHIONE S-TRANSFERASE KAPPA"/>
    <property type="match status" value="1"/>
</dbReference>
<name>A0ABP7V2G2_9BACI</name>
<gene>
    <name evidence="1" type="primary">spxH</name>
    <name evidence="1" type="ORF">GCM10022410_01340</name>
</gene>
<keyword evidence="2" id="KW-1185">Reference proteome</keyword>
<dbReference type="InterPro" id="IPR036249">
    <property type="entry name" value="Thioredoxin-like_sf"/>
</dbReference>
<organism evidence="1 2">
    <name type="scientific">Amphibacillus indicireducens</name>
    <dbReference type="NCBI Taxonomy" id="1076330"/>
    <lineage>
        <taxon>Bacteria</taxon>
        <taxon>Bacillati</taxon>
        <taxon>Bacillota</taxon>
        <taxon>Bacilli</taxon>
        <taxon>Bacillales</taxon>
        <taxon>Bacillaceae</taxon>
        <taxon>Amphibacillus</taxon>
    </lineage>
</organism>
<accession>A0ABP7V2G2</accession>
<dbReference type="GO" id="GO:0008233">
    <property type="term" value="F:peptidase activity"/>
    <property type="evidence" value="ECO:0007669"/>
    <property type="project" value="UniProtKB-KW"/>
</dbReference>
<keyword evidence="1" id="KW-0378">Hydrolase</keyword>
<dbReference type="Proteomes" id="UP001501734">
    <property type="component" value="Unassembled WGS sequence"/>
</dbReference>
<proteinExistence type="predicted"/>
<dbReference type="SUPFAM" id="SSF52833">
    <property type="entry name" value="Thioredoxin-like"/>
    <property type="match status" value="1"/>
</dbReference>
<dbReference type="EMBL" id="BAABDL010000005">
    <property type="protein sequence ID" value="GAA4057660.1"/>
    <property type="molecule type" value="Genomic_DNA"/>
</dbReference>
<dbReference type="Gene3D" id="3.40.30.10">
    <property type="entry name" value="Glutaredoxin"/>
    <property type="match status" value="1"/>
</dbReference>